<feature type="region of interest" description="Disordered" evidence="5">
    <location>
        <begin position="36"/>
        <end position="55"/>
    </location>
</feature>
<feature type="region of interest" description="Disordered" evidence="5">
    <location>
        <begin position="217"/>
        <end position="238"/>
    </location>
</feature>
<reference evidence="6" key="1">
    <citation type="submission" date="2016-10" db="EMBL/GenBank/DDBJ databases">
        <authorList>
            <person name="de Groot N.N."/>
        </authorList>
    </citation>
    <scope>NUCLEOTIDE SEQUENCE</scope>
</reference>
<dbReference type="PANTHER" id="PTHR37467">
    <property type="entry name" value="EXPORTED CALCIUM-BINDING GLYCOPROTEIN-RELATED"/>
    <property type="match status" value="1"/>
</dbReference>
<evidence type="ECO:0000256" key="1">
    <source>
        <dbReference type="ARBA" id="ARBA00004613"/>
    </source>
</evidence>
<evidence type="ECO:0000256" key="5">
    <source>
        <dbReference type="SAM" id="MobiDB-lite"/>
    </source>
</evidence>
<dbReference type="EMBL" id="FPHE01000112">
    <property type="protein sequence ID" value="SFV62200.1"/>
    <property type="molecule type" value="Genomic_DNA"/>
</dbReference>
<feature type="compositionally biased region" description="Acidic residues" evidence="5">
    <location>
        <begin position="44"/>
        <end position="55"/>
    </location>
</feature>
<dbReference type="SUPFAM" id="SSF103647">
    <property type="entry name" value="TSP type-3 repeat"/>
    <property type="match status" value="1"/>
</dbReference>
<dbReference type="InterPro" id="IPR059100">
    <property type="entry name" value="TSP3_bac"/>
</dbReference>
<dbReference type="Pfam" id="PF18884">
    <property type="entry name" value="TSP3_bac"/>
    <property type="match status" value="3"/>
</dbReference>
<accession>A0A1W1C8K8</accession>
<evidence type="ECO:0000256" key="2">
    <source>
        <dbReference type="ARBA" id="ARBA00022525"/>
    </source>
</evidence>
<organism evidence="6">
    <name type="scientific">hydrothermal vent metagenome</name>
    <dbReference type="NCBI Taxonomy" id="652676"/>
    <lineage>
        <taxon>unclassified sequences</taxon>
        <taxon>metagenomes</taxon>
        <taxon>ecological metagenomes</taxon>
    </lineage>
</organism>
<dbReference type="PANTHER" id="PTHR37467:SF1">
    <property type="entry name" value="EXPORTED CALCIUM-BINDING GLYCOPROTEIN"/>
    <property type="match status" value="1"/>
</dbReference>
<dbReference type="InterPro" id="IPR053180">
    <property type="entry name" value="Ca-binding_acidic-repeat"/>
</dbReference>
<dbReference type="Gene3D" id="4.10.1080.10">
    <property type="entry name" value="TSP type-3 repeat"/>
    <property type="match status" value="1"/>
</dbReference>
<name>A0A1W1C8K8_9ZZZZ</name>
<keyword evidence="3" id="KW-0732">Signal</keyword>
<dbReference type="InterPro" id="IPR028974">
    <property type="entry name" value="TSP_type-3_rpt"/>
</dbReference>
<feature type="compositionally biased region" description="Polar residues" evidence="5">
    <location>
        <begin position="218"/>
        <end position="237"/>
    </location>
</feature>
<keyword evidence="2" id="KW-0964">Secreted</keyword>
<evidence type="ECO:0000313" key="6">
    <source>
        <dbReference type="EMBL" id="SFV62200.1"/>
    </source>
</evidence>
<comment type="subcellular location">
    <subcellularLocation>
        <location evidence="1">Secreted</location>
    </subcellularLocation>
</comment>
<evidence type="ECO:0000256" key="4">
    <source>
        <dbReference type="ARBA" id="ARBA00022837"/>
    </source>
</evidence>
<proteinExistence type="predicted"/>
<protein>
    <submittedName>
        <fullName evidence="6">Calcium-binding acidic-repeat protein (ARP)</fullName>
    </submittedName>
</protein>
<dbReference type="AlphaFoldDB" id="A0A1W1C8K8"/>
<dbReference type="GO" id="GO:0005509">
    <property type="term" value="F:calcium ion binding"/>
    <property type="evidence" value="ECO:0007669"/>
    <property type="project" value="InterPro"/>
</dbReference>
<keyword evidence="4" id="KW-0106">Calcium</keyword>
<gene>
    <name evidence="6" type="ORF">MNB_SV-12-1995</name>
</gene>
<evidence type="ECO:0000256" key="3">
    <source>
        <dbReference type="ARBA" id="ARBA00022729"/>
    </source>
</evidence>
<sequence length="544" mass="59876">MRVLIFLIAINFIIVGCGKDRAGALDNNSSKASAVAGVSHMGEDDPVDTDGDGLSDEYEIEYGLNPSSTDTDEDGLDDEYEMSHDEVNATNPDTDGDKLLDGEEVNEYNTEPNNPDTDNDGLSDYDEVKIYITNPVESDTDSDGLLDSFEILNYETNATLKDTDGDKIDDGIEIYSYDTGELNLTILTTPETLLQGYNPNPAMDGIPNREDDIINALDPTNDSDGDGQSNIKENNCTDGDPADATKICPFIHETEEGNILTEHGYSYVPGGFDVDGDGVDEGGFWMSRFHARNSGIEIPSQRVIEKVGNINQYVSKNFKVVNRNVEVLNYNESNLNETGVMAGNHLIFDEESIAGIKRISNFTPYLALVCLSEYRLKGHDGRPLDINITMPSHKQYIQVKMLLDADKANNGDGRHVRNGLLGVDKNVPLFSYNLMIDEFGEDKKEYVRNLIQLRETDKENGDTLFSFSDVPTWWEADSTKFKSFEKGAHSTQDLGNGIGPDKDPYAVIVRGGTILDITEGVSGALTDGDNTDGISFRAVTPYLY</sequence>
<dbReference type="PROSITE" id="PS51257">
    <property type="entry name" value="PROKAR_LIPOPROTEIN"/>
    <property type="match status" value="1"/>
</dbReference>